<dbReference type="GO" id="GO:0034220">
    <property type="term" value="P:monoatomic ion transmembrane transport"/>
    <property type="evidence" value="ECO:0007669"/>
    <property type="project" value="UniProtKB-KW"/>
</dbReference>
<dbReference type="InterPro" id="IPR023210">
    <property type="entry name" value="NADP_OxRdtase_dom"/>
</dbReference>
<evidence type="ECO:0000313" key="7">
    <source>
        <dbReference type="EMBL" id="KAE9353572.1"/>
    </source>
</evidence>
<keyword evidence="6" id="KW-0407">Ion channel</keyword>
<evidence type="ECO:0000256" key="3">
    <source>
        <dbReference type="ARBA" id="ARBA00023002"/>
    </source>
</evidence>
<reference evidence="8 10" key="1">
    <citation type="submission" date="2018-09" db="EMBL/GenBank/DDBJ databases">
        <title>Genomic investigation of the strawberry pathogen Phytophthora fragariae indicates pathogenicity is determined by transcriptional variation in three key races.</title>
        <authorList>
            <person name="Adams T.M."/>
            <person name="Armitage A.D."/>
            <person name="Sobczyk M.K."/>
            <person name="Bates H.J."/>
            <person name="Dunwell J.M."/>
            <person name="Nellist C.F."/>
            <person name="Harrison R.J."/>
        </authorList>
    </citation>
    <scope>NUCLEOTIDE SEQUENCE [LARGE SCALE GENOMIC DNA]</scope>
    <source>
        <strain evidence="6 8">SCRP249</strain>
        <strain evidence="5 10">SCRP324</strain>
        <strain evidence="7 9">SCRP333</strain>
    </source>
</reference>
<name>A0A6A3P383_9STRA</name>
<dbReference type="Gene3D" id="3.20.20.100">
    <property type="entry name" value="NADP-dependent oxidoreductase domain"/>
    <property type="match status" value="1"/>
</dbReference>
<dbReference type="EMBL" id="QXFT01000136">
    <property type="protein sequence ID" value="KAE9353572.1"/>
    <property type="molecule type" value="Genomic_DNA"/>
</dbReference>
<sequence>MVSATPASKMTYRFLGNSGLLVSKFALGSWMFRDEKNTVDAWYEMMKTAFSHGVNLFDSAENYALGRADELMGGAIQKGIADGVWSREDLVVTAKIFSGTKGFTNGTPNSQGLNRKHLIEGTQASLGRMGLEYVDVIFCHHPDAFTPIEETVRAMNYIIEQGWAFYWGTSNWSIGEIMEACEIADRLGLIRPIVEQSQYSILERNRVEFELVDLFSKYKYGITAWSPLAVGTLTGKYSSDIPQGSRMYPEEMRKGPWGINFEERVSKADKLKPIAKELGCSLAQLALAWCVKNENVSTVIIGASRQSQLEENLAALDVVDKITPDVKAKIDAISDFVPTRPVPDHLRDNRKRHL</sequence>
<dbReference type="PANTHER" id="PTHR43150">
    <property type="entry name" value="HYPERKINETIC, ISOFORM M"/>
    <property type="match status" value="1"/>
</dbReference>
<accession>A0A6A3P383</accession>
<keyword evidence="3" id="KW-0560">Oxidoreductase</keyword>
<dbReference type="InterPro" id="IPR005399">
    <property type="entry name" value="K_chnl_volt-dep_bsu_KCNAB-rel"/>
</dbReference>
<evidence type="ECO:0000256" key="1">
    <source>
        <dbReference type="ARBA" id="ARBA00006515"/>
    </source>
</evidence>
<keyword evidence="6" id="KW-0406">Ion transport</keyword>
<proteinExistence type="inferred from homology"/>
<dbReference type="PANTHER" id="PTHR43150:SF2">
    <property type="entry name" value="HYPERKINETIC, ISOFORM M"/>
    <property type="match status" value="1"/>
</dbReference>
<organism evidence="6 8">
    <name type="scientific">Phytophthora rubi</name>
    <dbReference type="NCBI Taxonomy" id="129364"/>
    <lineage>
        <taxon>Eukaryota</taxon>
        <taxon>Sar</taxon>
        <taxon>Stramenopiles</taxon>
        <taxon>Oomycota</taxon>
        <taxon>Peronosporomycetes</taxon>
        <taxon>Peronosporales</taxon>
        <taxon>Peronosporaceae</taxon>
        <taxon>Phytophthora</taxon>
    </lineage>
</organism>
<comment type="similarity">
    <text evidence="1">Belongs to the shaker potassium channel beta subunit family.</text>
</comment>
<gene>
    <name evidence="6" type="ORF">PR001_g3079</name>
    <name evidence="5" type="ORF">PR002_g3658</name>
    <name evidence="7" type="ORF">PR003_g3794</name>
</gene>
<dbReference type="EMBL" id="QXFV01000112">
    <property type="protein sequence ID" value="KAE9049690.1"/>
    <property type="molecule type" value="Genomic_DNA"/>
</dbReference>
<keyword evidence="6" id="KW-0813">Transport</keyword>
<dbReference type="PRINTS" id="PR01577">
    <property type="entry name" value="KCNABCHANNEL"/>
</dbReference>
<dbReference type="InterPro" id="IPR036812">
    <property type="entry name" value="NAD(P)_OxRdtase_dom_sf"/>
</dbReference>
<evidence type="ECO:0000313" key="9">
    <source>
        <dbReference type="Proteomes" id="UP000434957"/>
    </source>
</evidence>
<evidence type="ECO:0000313" key="5">
    <source>
        <dbReference type="EMBL" id="KAE9042888.1"/>
    </source>
</evidence>
<dbReference type="Proteomes" id="UP000434957">
    <property type="component" value="Unassembled WGS sequence"/>
</dbReference>
<dbReference type="GO" id="GO:0016491">
    <property type="term" value="F:oxidoreductase activity"/>
    <property type="evidence" value="ECO:0007669"/>
    <property type="project" value="UniProtKB-KW"/>
</dbReference>
<feature type="domain" description="NADP-dependent oxidoreductase" evidence="4">
    <location>
        <begin position="26"/>
        <end position="334"/>
    </location>
</feature>
<dbReference type="AlphaFoldDB" id="A0A6A3P383"/>
<dbReference type="SUPFAM" id="SSF51430">
    <property type="entry name" value="NAD(P)-linked oxidoreductase"/>
    <property type="match status" value="1"/>
</dbReference>
<dbReference type="Proteomes" id="UP000435112">
    <property type="component" value="Unassembled WGS sequence"/>
</dbReference>
<protein>
    <submittedName>
        <fullName evidence="6">Putative voltage-gated potassium channel subunit beta</fullName>
    </submittedName>
</protein>
<keyword evidence="9" id="KW-1185">Reference proteome</keyword>
<evidence type="ECO:0000313" key="8">
    <source>
        <dbReference type="Proteomes" id="UP000429607"/>
    </source>
</evidence>
<keyword evidence="2" id="KW-0521">NADP</keyword>
<comment type="caution">
    <text evidence="6">The sequence shown here is derived from an EMBL/GenBank/DDBJ whole genome shotgun (WGS) entry which is preliminary data.</text>
</comment>
<evidence type="ECO:0000259" key="4">
    <source>
        <dbReference type="Pfam" id="PF00248"/>
    </source>
</evidence>
<evidence type="ECO:0000313" key="10">
    <source>
        <dbReference type="Proteomes" id="UP000435112"/>
    </source>
</evidence>
<dbReference type="EMBL" id="QXFU01000136">
    <property type="protein sequence ID" value="KAE9042888.1"/>
    <property type="molecule type" value="Genomic_DNA"/>
</dbReference>
<evidence type="ECO:0000313" key="6">
    <source>
        <dbReference type="EMBL" id="KAE9049690.1"/>
    </source>
</evidence>
<dbReference type="Pfam" id="PF00248">
    <property type="entry name" value="Aldo_ket_red"/>
    <property type="match status" value="1"/>
</dbReference>
<dbReference type="Proteomes" id="UP000429607">
    <property type="component" value="Unassembled WGS sequence"/>
</dbReference>
<dbReference type="OrthoDB" id="2310150at2759"/>
<evidence type="ECO:0000256" key="2">
    <source>
        <dbReference type="ARBA" id="ARBA00022857"/>
    </source>
</evidence>